<dbReference type="Proteomes" id="UP001141552">
    <property type="component" value="Unassembled WGS sequence"/>
</dbReference>
<evidence type="ECO:0000313" key="2">
    <source>
        <dbReference type="Proteomes" id="UP001141552"/>
    </source>
</evidence>
<comment type="caution">
    <text evidence="1">The sequence shown here is derived from an EMBL/GenBank/DDBJ whole genome shotgun (WGS) entry which is preliminary data.</text>
</comment>
<sequence>MRWEERELRLGYLFILHAALLSEHHNEQARREMKNVTKILILGNNGVGQQIADDKEKISIFRVILNMY</sequence>
<keyword evidence="2" id="KW-1185">Reference proteome</keyword>
<organism evidence="1 2">
    <name type="scientific">Turnera subulata</name>
    <dbReference type="NCBI Taxonomy" id="218843"/>
    <lineage>
        <taxon>Eukaryota</taxon>
        <taxon>Viridiplantae</taxon>
        <taxon>Streptophyta</taxon>
        <taxon>Embryophyta</taxon>
        <taxon>Tracheophyta</taxon>
        <taxon>Spermatophyta</taxon>
        <taxon>Magnoliopsida</taxon>
        <taxon>eudicotyledons</taxon>
        <taxon>Gunneridae</taxon>
        <taxon>Pentapetalae</taxon>
        <taxon>rosids</taxon>
        <taxon>fabids</taxon>
        <taxon>Malpighiales</taxon>
        <taxon>Passifloraceae</taxon>
        <taxon>Turnera</taxon>
    </lineage>
</organism>
<protein>
    <submittedName>
        <fullName evidence="1">Uncharacterized protein</fullName>
    </submittedName>
</protein>
<proteinExistence type="predicted"/>
<dbReference type="EMBL" id="JAKUCV010001741">
    <property type="protein sequence ID" value="KAJ4845218.1"/>
    <property type="molecule type" value="Genomic_DNA"/>
</dbReference>
<reference evidence="1" key="2">
    <citation type="journal article" date="2023" name="Plants (Basel)">
        <title>Annotation of the Turnera subulata (Passifloraceae) Draft Genome Reveals the S-Locus Evolved after the Divergence of Turneroideae from Passifloroideae in a Stepwise Manner.</title>
        <authorList>
            <person name="Henning P.M."/>
            <person name="Roalson E.H."/>
            <person name="Mir W."/>
            <person name="McCubbin A.G."/>
            <person name="Shore J.S."/>
        </authorList>
    </citation>
    <scope>NUCLEOTIDE SEQUENCE</scope>
    <source>
        <strain evidence="1">F60SS</strain>
    </source>
</reference>
<accession>A0A9Q0JKL3</accession>
<gene>
    <name evidence="1" type="ORF">Tsubulata_014468</name>
</gene>
<dbReference type="AlphaFoldDB" id="A0A9Q0JKL3"/>
<reference evidence="1" key="1">
    <citation type="submission" date="2022-02" db="EMBL/GenBank/DDBJ databases">
        <authorList>
            <person name="Henning P.M."/>
            <person name="McCubbin A.G."/>
            <person name="Shore J.S."/>
        </authorList>
    </citation>
    <scope>NUCLEOTIDE SEQUENCE</scope>
    <source>
        <strain evidence="1">F60SS</strain>
        <tissue evidence="1">Leaves</tissue>
    </source>
</reference>
<name>A0A9Q0JKL3_9ROSI</name>
<evidence type="ECO:0000313" key="1">
    <source>
        <dbReference type="EMBL" id="KAJ4845218.1"/>
    </source>
</evidence>